<dbReference type="EMBL" id="VSRR010080117">
    <property type="protein sequence ID" value="MPC89167.1"/>
    <property type="molecule type" value="Genomic_DNA"/>
</dbReference>
<proteinExistence type="predicted"/>
<evidence type="ECO:0000313" key="2">
    <source>
        <dbReference type="EMBL" id="MPC89167.1"/>
    </source>
</evidence>
<keyword evidence="1" id="KW-0812">Transmembrane</keyword>
<comment type="caution">
    <text evidence="2">The sequence shown here is derived from an EMBL/GenBank/DDBJ whole genome shotgun (WGS) entry which is preliminary data.</text>
</comment>
<dbReference type="Proteomes" id="UP000324222">
    <property type="component" value="Unassembled WGS sequence"/>
</dbReference>
<keyword evidence="3" id="KW-1185">Reference proteome</keyword>
<dbReference type="AlphaFoldDB" id="A0A5B7J6J7"/>
<keyword evidence="1" id="KW-0472">Membrane</keyword>
<protein>
    <submittedName>
        <fullName evidence="2">Uncharacterized protein</fullName>
    </submittedName>
</protein>
<keyword evidence="1" id="KW-1133">Transmembrane helix</keyword>
<sequence length="67" mass="7633">MKRAEVLPIGQQQNYLVRRYAPKRGCAMKFLLFGDFVMVLDLFWSLAGLLVGLTQPRSTLYCGHSQV</sequence>
<evidence type="ECO:0000313" key="3">
    <source>
        <dbReference type="Proteomes" id="UP000324222"/>
    </source>
</evidence>
<accession>A0A5B7J6J7</accession>
<reference evidence="2 3" key="1">
    <citation type="submission" date="2019-05" db="EMBL/GenBank/DDBJ databases">
        <title>Another draft genome of Portunus trituberculatus and its Hox gene families provides insights of decapod evolution.</title>
        <authorList>
            <person name="Jeong J.-H."/>
            <person name="Song I."/>
            <person name="Kim S."/>
            <person name="Choi T."/>
            <person name="Kim D."/>
            <person name="Ryu S."/>
            <person name="Kim W."/>
        </authorList>
    </citation>
    <scope>NUCLEOTIDE SEQUENCE [LARGE SCALE GENOMIC DNA]</scope>
    <source>
        <tissue evidence="2">Muscle</tissue>
    </source>
</reference>
<name>A0A5B7J6J7_PORTR</name>
<evidence type="ECO:0000256" key="1">
    <source>
        <dbReference type="SAM" id="Phobius"/>
    </source>
</evidence>
<gene>
    <name evidence="2" type="ORF">E2C01_084102</name>
</gene>
<feature type="transmembrane region" description="Helical" evidence="1">
    <location>
        <begin position="30"/>
        <end position="51"/>
    </location>
</feature>
<organism evidence="2 3">
    <name type="scientific">Portunus trituberculatus</name>
    <name type="common">Swimming crab</name>
    <name type="synonym">Neptunus trituberculatus</name>
    <dbReference type="NCBI Taxonomy" id="210409"/>
    <lineage>
        <taxon>Eukaryota</taxon>
        <taxon>Metazoa</taxon>
        <taxon>Ecdysozoa</taxon>
        <taxon>Arthropoda</taxon>
        <taxon>Crustacea</taxon>
        <taxon>Multicrustacea</taxon>
        <taxon>Malacostraca</taxon>
        <taxon>Eumalacostraca</taxon>
        <taxon>Eucarida</taxon>
        <taxon>Decapoda</taxon>
        <taxon>Pleocyemata</taxon>
        <taxon>Brachyura</taxon>
        <taxon>Eubrachyura</taxon>
        <taxon>Portunoidea</taxon>
        <taxon>Portunidae</taxon>
        <taxon>Portuninae</taxon>
        <taxon>Portunus</taxon>
    </lineage>
</organism>